<feature type="transmembrane region" description="Helical" evidence="8">
    <location>
        <begin position="549"/>
        <end position="567"/>
    </location>
</feature>
<dbReference type="CDD" id="cd00038">
    <property type="entry name" value="CAP_ED"/>
    <property type="match status" value="1"/>
</dbReference>
<dbReference type="Gene3D" id="2.60.120.10">
    <property type="entry name" value="Jelly Rolls"/>
    <property type="match status" value="1"/>
</dbReference>
<feature type="compositionally biased region" description="Basic residues" evidence="7">
    <location>
        <begin position="930"/>
        <end position="939"/>
    </location>
</feature>
<dbReference type="Pfam" id="PF00520">
    <property type="entry name" value="Ion_trans"/>
    <property type="match status" value="1"/>
</dbReference>
<dbReference type="SUPFAM" id="SSF51206">
    <property type="entry name" value="cAMP-binding domain-like"/>
    <property type="match status" value="1"/>
</dbReference>
<feature type="region of interest" description="Disordered" evidence="7">
    <location>
        <begin position="28"/>
        <end position="48"/>
    </location>
</feature>
<keyword evidence="11" id="KW-1185">Reference proteome</keyword>
<feature type="compositionally biased region" description="Polar residues" evidence="7">
    <location>
        <begin position="365"/>
        <end position="378"/>
    </location>
</feature>
<accession>A0ABN9WTB2</accession>
<evidence type="ECO:0000256" key="4">
    <source>
        <dbReference type="ARBA" id="ARBA00022989"/>
    </source>
</evidence>
<dbReference type="InterPro" id="IPR050818">
    <property type="entry name" value="KCNH_animal-type"/>
</dbReference>
<reference evidence="10" key="1">
    <citation type="submission" date="2023-10" db="EMBL/GenBank/DDBJ databases">
        <authorList>
            <person name="Chen Y."/>
            <person name="Shah S."/>
            <person name="Dougan E. K."/>
            <person name="Thang M."/>
            <person name="Chan C."/>
        </authorList>
    </citation>
    <scope>NUCLEOTIDE SEQUENCE [LARGE SCALE GENOMIC DNA]</scope>
</reference>
<keyword evidence="3 8" id="KW-0812">Transmembrane</keyword>
<evidence type="ECO:0000313" key="10">
    <source>
        <dbReference type="EMBL" id="CAK0889999.1"/>
    </source>
</evidence>
<dbReference type="InterPro" id="IPR000595">
    <property type="entry name" value="cNMP-bd_dom"/>
</dbReference>
<dbReference type="Proteomes" id="UP001189429">
    <property type="component" value="Unassembled WGS sequence"/>
</dbReference>
<keyword evidence="4 8" id="KW-1133">Transmembrane helix</keyword>
<name>A0ABN9WTB2_9DINO</name>
<evidence type="ECO:0000256" key="8">
    <source>
        <dbReference type="SAM" id="Phobius"/>
    </source>
</evidence>
<evidence type="ECO:0000259" key="9">
    <source>
        <dbReference type="Pfam" id="PF00520"/>
    </source>
</evidence>
<evidence type="ECO:0000256" key="5">
    <source>
        <dbReference type="ARBA" id="ARBA00023065"/>
    </source>
</evidence>
<dbReference type="SUPFAM" id="SSF81324">
    <property type="entry name" value="Voltage-gated potassium channels"/>
    <property type="match status" value="1"/>
</dbReference>
<keyword evidence="6 8" id="KW-0472">Membrane</keyword>
<feature type="region of interest" description="Disordered" evidence="7">
    <location>
        <begin position="226"/>
        <end position="331"/>
    </location>
</feature>
<dbReference type="EMBL" id="CAUYUJ010019283">
    <property type="protein sequence ID" value="CAK0889999.1"/>
    <property type="molecule type" value="Genomic_DNA"/>
</dbReference>
<evidence type="ECO:0000256" key="3">
    <source>
        <dbReference type="ARBA" id="ARBA00022692"/>
    </source>
</evidence>
<organism evidence="10 11">
    <name type="scientific">Prorocentrum cordatum</name>
    <dbReference type="NCBI Taxonomy" id="2364126"/>
    <lineage>
        <taxon>Eukaryota</taxon>
        <taxon>Sar</taxon>
        <taxon>Alveolata</taxon>
        <taxon>Dinophyceae</taxon>
        <taxon>Prorocentrales</taxon>
        <taxon>Prorocentraceae</taxon>
        <taxon>Prorocentrum</taxon>
    </lineage>
</organism>
<feature type="transmembrane region" description="Helical" evidence="8">
    <location>
        <begin position="618"/>
        <end position="638"/>
    </location>
</feature>
<comment type="subcellular location">
    <subcellularLocation>
        <location evidence="1">Membrane</location>
        <topology evidence="1">Multi-pass membrane protein</topology>
    </subcellularLocation>
</comment>
<dbReference type="PANTHER" id="PTHR10217:SF435">
    <property type="entry name" value="POTASSIUM VOLTAGE-GATED CHANNEL PROTEIN EAG"/>
    <property type="match status" value="1"/>
</dbReference>
<comment type="caution">
    <text evidence="10">The sequence shown here is derived from an EMBL/GenBank/DDBJ whole genome shotgun (WGS) entry which is preliminary data.</text>
</comment>
<feature type="non-terminal residue" evidence="10">
    <location>
        <position position="1"/>
    </location>
</feature>
<protein>
    <recommendedName>
        <fullName evidence="9">Ion transport domain-containing protein</fullName>
    </recommendedName>
</protein>
<evidence type="ECO:0000313" key="11">
    <source>
        <dbReference type="Proteomes" id="UP001189429"/>
    </source>
</evidence>
<evidence type="ECO:0000256" key="7">
    <source>
        <dbReference type="SAM" id="MobiDB-lite"/>
    </source>
</evidence>
<dbReference type="InterPro" id="IPR018490">
    <property type="entry name" value="cNMP-bd_dom_sf"/>
</dbReference>
<proteinExistence type="predicted"/>
<feature type="region of interest" description="Disordered" evidence="7">
    <location>
        <begin position="356"/>
        <end position="389"/>
    </location>
</feature>
<dbReference type="InterPro" id="IPR005821">
    <property type="entry name" value="Ion_trans_dom"/>
</dbReference>
<keyword evidence="2" id="KW-0813">Transport</keyword>
<evidence type="ECO:0000256" key="2">
    <source>
        <dbReference type="ARBA" id="ARBA00022448"/>
    </source>
</evidence>
<gene>
    <name evidence="10" type="ORF">PCOR1329_LOCUS70339</name>
</gene>
<keyword evidence="5" id="KW-0406">Ion transport</keyword>
<dbReference type="Gene3D" id="1.10.287.70">
    <property type="match status" value="1"/>
</dbReference>
<evidence type="ECO:0000256" key="1">
    <source>
        <dbReference type="ARBA" id="ARBA00004141"/>
    </source>
</evidence>
<evidence type="ECO:0000256" key="6">
    <source>
        <dbReference type="ARBA" id="ARBA00023136"/>
    </source>
</evidence>
<dbReference type="InterPro" id="IPR014710">
    <property type="entry name" value="RmlC-like_jellyroll"/>
</dbReference>
<dbReference type="PANTHER" id="PTHR10217">
    <property type="entry name" value="VOLTAGE AND LIGAND GATED POTASSIUM CHANNEL"/>
    <property type="match status" value="1"/>
</dbReference>
<feature type="region of interest" description="Disordered" evidence="7">
    <location>
        <begin position="912"/>
        <end position="973"/>
    </location>
</feature>
<feature type="domain" description="Ion transport" evidence="9">
    <location>
        <begin position="411"/>
        <end position="643"/>
    </location>
</feature>
<feature type="compositionally biased region" description="Basic and acidic residues" evidence="7">
    <location>
        <begin position="379"/>
        <end position="389"/>
    </location>
</feature>
<sequence>SCRLPRLGGHAYTRPAAARRGRAMAAAGSVGGCSAATDKDGPRSTTEPDAQAEFYGLMPSAAQADTLRSADVQTALSTPKAPASLEQLAAGGAACGPGARPGGGAPGDPFEGFLALALGELQRSVAAEHARAVQAIARAGASTDPALPEACFALGVGAGGGPLAARRCSECSIEEVQPDSAASSETERMAHRAHLHEPPAVPQAALRAPSDGVSSAPLQTKTFESLGACLRSDSPQKCGTPERPGRPREEQPGNGRSLAGLTRTSRVRPANLDPEDREAGGDSPRRVRSGRGGVCGRHNHRTLTTSSAMSEASVLGTKRRKSAEGPRMQHVSSENLDGEFVVLEVWQKAMDAVSKQGTFKRSRHATSGSQSENTASSEAESKSPDAETAERSPWKKLRWWLMSPNCKRRLIWDALSVLCILYSADLVMAPLEFLNERYYSPSPMHWIIMMFWTLDIFASCTSGYTLPNGTDVYRLRSIWKRYASSWLLPDAAMVGADWTEALFPNKLPTGWRLVRMMRLLRLLRVRSFLSFLVMRMSERAALVFSSAQTLLAILFLAHGMGCLWAGLGRSEGAQGWVSHAAEGGELTSEQTYLLAMHWALTNFAGTVDLGPRSPKERVYAIFSLVFGFLVASAFVSIITTNMTRLSIIASRRAAEFKELNTYLHERGISRSLQSRVILNAQHAIAEQEAHIPEESVKLLEDVSEPLRRELHFEIYADHLSVHPLFDLLRHRSQEMKRICHDAVFPVLVSENEVIFSVDEVPSEPPHMIFLEKGLLKYQLDGEAIQDVRPGQWIAEQVLWTDWVYQGTLRSVTPCRLLMLNSVVFQQIVSTKFMQGTLSFEVTKYAAGFLKMLNKSRHRVRSDLGSPDACVRLTALCSGANLQDSLVDPPKRRMSGSFSINELQDRFLRAARRPEEDPRPGAQQESEPKRSSKSRGRVRLPWRPQSLPVAPENPAAEADNEEWALSDADTLSPR</sequence>